<dbReference type="Proteomes" id="UP001281761">
    <property type="component" value="Unassembled WGS sequence"/>
</dbReference>
<organism evidence="2 3">
    <name type="scientific">Blattamonas nauphoetae</name>
    <dbReference type="NCBI Taxonomy" id="2049346"/>
    <lineage>
        <taxon>Eukaryota</taxon>
        <taxon>Metamonada</taxon>
        <taxon>Preaxostyla</taxon>
        <taxon>Oxymonadida</taxon>
        <taxon>Blattamonas</taxon>
    </lineage>
</organism>
<dbReference type="PANTHER" id="PTHR46880">
    <property type="entry name" value="RAS-ASSOCIATING DOMAIN-CONTAINING PROTEIN"/>
    <property type="match status" value="1"/>
</dbReference>
<dbReference type="PANTHER" id="PTHR46880:SF5">
    <property type="entry name" value="DUF4371 DOMAIN-CONTAINING PROTEIN"/>
    <property type="match status" value="1"/>
</dbReference>
<keyword evidence="1" id="KW-0812">Transmembrane</keyword>
<sequence length="313" mass="34954">MVACPEEFKNVIYENRIAAASYITSSILPASTYPSLCRLLDSRTNVPQLYSLALTGLRVYCLMLDGTTDSTGTKQVACHLRILNMNNQPFSMLLSMRPLIKQADGKAHLDLVDSLFEEFDLPANSFIGVGTDGESTMTGLGNGLWGRLLNRFPFLLPIHCSSHRLQLVFVHTLSVTSLNIIQRLLMSYHSLAVHISRSQARKQHLSEIQALNGSKKHLIPYSVVTRWFTLYVTAKAVLKHFQSLFTITRLSTDLQTHQFAHCFGTASYLRLFLTVLILIYAMCIIVPLGIHNNSPTPNKIIPSSPSHPPMDNV</sequence>
<accession>A0ABQ9Y3F7</accession>
<gene>
    <name evidence="2" type="ORF">BLNAU_6764</name>
</gene>
<evidence type="ECO:0008006" key="4">
    <source>
        <dbReference type="Google" id="ProtNLM"/>
    </source>
</evidence>
<dbReference type="EMBL" id="JARBJD010000039">
    <property type="protein sequence ID" value="KAK2958277.1"/>
    <property type="molecule type" value="Genomic_DNA"/>
</dbReference>
<comment type="caution">
    <text evidence="2">The sequence shown here is derived from an EMBL/GenBank/DDBJ whole genome shotgun (WGS) entry which is preliminary data.</text>
</comment>
<keyword evidence="3" id="KW-1185">Reference proteome</keyword>
<name>A0ABQ9Y3F7_9EUKA</name>
<protein>
    <recommendedName>
        <fullName evidence="4">DUF4371 domain-containing protein</fullName>
    </recommendedName>
</protein>
<reference evidence="2 3" key="1">
    <citation type="journal article" date="2022" name="bioRxiv">
        <title>Genomics of Preaxostyla Flagellates Illuminates Evolutionary Transitions and the Path Towards Mitochondrial Loss.</title>
        <authorList>
            <person name="Novak L.V.F."/>
            <person name="Treitli S.C."/>
            <person name="Pyrih J."/>
            <person name="Halakuc P."/>
            <person name="Pipaliya S.V."/>
            <person name="Vacek V."/>
            <person name="Brzon O."/>
            <person name="Soukal P."/>
            <person name="Eme L."/>
            <person name="Dacks J.B."/>
            <person name="Karnkowska A."/>
            <person name="Elias M."/>
            <person name="Hampl V."/>
        </authorList>
    </citation>
    <scope>NUCLEOTIDE SEQUENCE [LARGE SCALE GENOMIC DNA]</scope>
    <source>
        <strain evidence="2">NAU3</strain>
        <tissue evidence="2">Gut</tissue>
    </source>
</reference>
<feature type="transmembrane region" description="Helical" evidence="1">
    <location>
        <begin position="268"/>
        <end position="290"/>
    </location>
</feature>
<keyword evidence="1" id="KW-0472">Membrane</keyword>
<keyword evidence="1" id="KW-1133">Transmembrane helix</keyword>
<proteinExistence type="predicted"/>
<dbReference type="InterPro" id="IPR012337">
    <property type="entry name" value="RNaseH-like_sf"/>
</dbReference>
<evidence type="ECO:0000313" key="2">
    <source>
        <dbReference type="EMBL" id="KAK2958277.1"/>
    </source>
</evidence>
<evidence type="ECO:0000313" key="3">
    <source>
        <dbReference type="Proteomes" id="UP001281761"/>
    </source>
</evidence>
<evidence type="ECO:0000256" key="1">
    <source>
        <dbReference type="SAM" id="Phobius"/>
    </source>
</evidence>
<dbReference type="SUPFAM" id="SSF53098">
    <property type="entry name" value="Ribonuclease H-like"/>
    <property type="match status" value="1"/>
</dbReference>